<evidence type="ECO:0000259" key="2">
    <source>
        <dbReference type="SMART" id="SM00507"/>
    </source>
</evidence>
<dbReference type="InterPro" id="IPR002711">
    <property type="entry name" value="HNH"/>
</dbReference>
<sequence>MSRRKRKPSGGLDSRAYRKARDRLRKQSQICHLCGNPIDLTLPHTDAQSWTADHINPRSLGGHILGEMRAAHRSCNSSRGNGTRQVHDALPTTRDWFGTGQLEGKA</sequence>
<dbReference type="GO" id="GO:0004519">
    <property type="term" value="F:endonuclease activity"/>
    <property type="evidence" value="ECO:0007669"/>
    <property type="project" value="InterPro"/>
</dbReference>
<dbReference type="OrthoDB" id="2084290at2"/>
<protein>
    <recommendedName>
        <fullName evidence="2">HNH nuclease domain-containing protein</fullName>
    </recommendedName>
</protein>
<dbReference type="RefSeq" id="WP_147139242.1">
    <property type="nucleotide sequence ID" value="NZ_BJXA01000060.1"/>
</dbReference>
<dbReference type="EMBL" id="BJXA01000060">
    <property type="protein sequence ID" value="GEM41965.1"/>
    <property type="molecule type" value="Genomic_DNA"/>
</dbReference>
<dbReference type="Gene3D" id="1.10.30.50">
    <property type="match status" value="1"/>
</dbReference>
<feature type="domain" description="HNH nuclease" evidence="2">
    <location>
        <begin position="19"/>
        <end position="77"/>
    </location>
</feature>
<organism evidence="3 4">
    <name type="scientific">Nocardia ninae NBRC 108245</name>
    <dbReference type="NCBI Taxonomy" id="1210091"/>
    <lineage>
        <taxon>Bacteria</taxon>
        <taxon>Bacillati</taxon>
        <taxon>Actinomycetota</taxon>
        <taxon>Actinomycetes</taxon>
        <taxon>Mycobacteriales</taxon>
        <taxon>Nocardiaceae</taxon>
        <taxon>Nocardia</taxon>
    </lineage>
</organism>
<dbReference type="CDD" id="cd00085">
    <property type="entry name" value="HNHc"/>
    <property type="match status" value="1"/>
</dbReference>
<comment type="caution">
    <text evidence="3">The sequence shown here is derived from an EMBL/GenBank/DDBJ whole genome shotgun (WGS) entry which is preliminary data.</text>
</comment>
<dbReference type="SMART" id="SM00507">
    <property type="entry name" value="HNHc"/>
    <property type="match status" value="1"/>
</dbReference>
<feature type="compositionally biased region" description="Polar residues" evidence="1">
    <location>
        <begin position="74"/>
        <end position="84"/>
    </location>
</feature>
<dbReference type="InterPro" id="IPR003615">
    <property type="entry name" value="HNH_nuc"/>
</dbReference>
<feature type="region of interest" description="Disordered" evidence="1">
    <location>
        <begin position="73"/>
        <end position="106"/>
    </location>
</feature>
<dbReference type="Proteomes" id="UP000321424">
    <property type="component" value="Unassembled WGS sequence"/>
</dbReference>
<keyword evidence="4" id="KW-1185">Reference proteome</keyword>
<accession>A0A511MMW7</accession>
<proteinExistence type="predicted"/>
<evidence type="ECO:0000313" key="4">
    <source>
        <dbReference type="Proteomes" id="UP000321424"/>
    </source>
</evidence>
<dbReference type="GO" id="GO:0008270">
    <property type="term" value="F:zinc ion binding"/>
    <property type="evidence" value="ECO:0007669"/>
    <property type="project" value="InterPro"/>
</dbReference>
<evidence type="ECO:0000313" key="3">
    <source>
        <dbReference type="EMBL" id="GEM41965.1"/>
    </source>
</evidence>
<name>A0A511MMW7_9NOCA</name>
<evidence type="ECO:0000256" key="1">
    <source>
        <dbReference type="SAM" id="MobiDB-lite"/>
    </source>
</evidence>
<gene>
    <name evidence="3" type="ORF">NN4_64840</name>
</gene>
<feature type="region of interest" description="Disordered" evidence="1">
    <location>
        <begin position="1"/>
        <end position="23"/>
    </location>
</feature>
<dbReference type="GO" id="GO:0003676">
    <property type="term" value="F:nucleic acid binding"/>
    <property type="evidence" value="ECO:0007669"/>
    <property type="project" value="InterPro"/>
</dbReference>
<dbReference type="AlphaFoldDB" id="A0A511MMW7"/>
<reference evidence="3 4" key="1">
    <citation type="submission" date="2019-07" db="EMBL/GenBank/DDBJ databases">
        <title>Whole genome shotgun sequence of Nocardia ninae NBRC 108245.</title>
        <authorList>
            <person name="Hosoyama A."/>
            <person name="Uohara A."/>
            <person name="Ohji S."/>
            <person name="Ichikawa N."/>
        </authorList>
    </citation>
    <scope>NUCLEOTIDE SEQUENCE [LARGE SCALE GENOMIC DNA]</scope>
    <source>
        <strain evidence="3 4">NBRC 108245</strain>
    </source>
</reference>
<dbReference type="Pfam" id="PF01844">
    <property type="entry name" value="HNH"/>
    <property type="match status" value="1"/>
</dbReference>